<accession>W9WMC5</accession>
<dbReference type="GeneID" id="19192059"/>
<dbReference type="Proteomes" id="UP000019471">
    <property type="component" value="Unassembled WGS sequence"/>
</dbReference>
<organism evidence="2 3">
    <name type="scientific">Cladophialophora psammophila CBS 110553</name>
    <dbReference type="NCBI Taxonomy" id="1182543"/>
    <lineage>
        <taxon>Eukaryota</taxon>
        <taxon>Fungi</taxon>
        <taxon>Dikarya</taxon>
        <taxon>Ascomycota</taxon>
        <taxon>Pezizomycotina</taxon>
        <taxon>Eurotiomycetes</taxon>
        <taxon>Chaetothyriomycetidae</taxon>
        <taxon>Chaetothyriales</taxon>
        <taxon>Herpotrichiellaceae</taxon>
        <taxon>Cladophialophora</taxon>
    </lineage>
</organism>
<name>W9WMC5_9EURO</name>
<dbReference type="HOGENOM" id="CLU_058851_1_0_1"/>
<evidence type="ECO:0000313" key="3">
    <source>
        <dbReference type="Proteomes" id="UP000019471"/>
    </source>
</evidence>
<evidence type="ECO:0000313" key="2">
    <source>
        <dbReference type="EMBL" id="EXJ69317.1"/>
    </source>
</evidence>
<dbReference type="AlphaFoldDB" id="W9WMC5"/>
<feature type="domain" description="AB hydrolase-1" evidence="1">
    <location>
        <begin position="37"/>
        <end position="190"/>
    </location>
</feature>
<dbReference type="SUPFAM" id="SSF53474">
    <property type="entry name" value="alpha/beta-Hydrolases"/>
    <property type="match status" value="1"/>
</dbReference>
<dbReference type="Gene3D" id="3.40.50.1820">
    <property type="entry name" value="alpha/beta hydrolase"/>
    <property type="match status" value="1"/>
</dbReference>
<dbReference type="OrthoDB" id="5371334at2759"/>
<dbReference type="InterPro" id="IPR029058">
    <property type="entry name" value="AB_hydrolase_fold"/>
</dbReference>
<proteinExistence type="predicted"/>
<protein>
    <recommendedName>
        <fullName evidence="1">AB hydrolase-1 domain-containing protein</fullName>
    </recommendedName>
</protein>
<comment type="caution">
    <text evidence="2">The sequence shown here is derived from an EMBL/GenBank/DDBJ whole genome shotgun (WGS) entry which is preliminary data.</text>
</comment>
<reference evidence="2 3" key="1">
    <citation type="submission" date="2013-03" db="EMBL/GenBank/DDBJ databases">
        <title>The Genome Sequence of Cladophialophora psammophila CBS 110553.</title>
        <authorList>
            <consortium name="The Broad Institute Genomics Platform"/>
            <person name="Cuomo C."/>
            <person name="de Hoog S."/>
            <person name="Gorbushina A."/>
            <person name="Walker B."/>
            <person name="Young S.K."/>
            <person name="Zeng Q."/>
            <person name="Gargeya S."/>
            <person name="Fitzgerald M."/>
            <person name="Haas B."/>
            <person name="Abouelleil A."/>
            <person name="Allen A.W."/>
            <person name="Alvarado L."/>
            <person name="Arachchi H.M."/>
            <person name="Berlin A.M."/>
            <person name="Chapman S.B."/>
            <person name="Gainer-Dewar J."/>
            <person name="Goldberg J."/>
            <person name="Griggs A."/>
            <person name="Gujja S."/>
            <person name="Hansen M."/>
            <person name="Howarth C."/>
            <person name="Imamovic A."/>
            <person name="Ireland A."/>
            <person name="Larimer J."/>
            <person name="McCowan C."/>
            <person name="Murphy C."/>
            <person name="Pearson M."/>
            <person name="Poon T.W."/>
            <person name="Priest M."/>
            <person name="Roberts A."/>
            <person name="Saif S."/>
            <person name="Shea T."/>
            <person name="Sisk P."/>
            <person name="Sykes S."/>
            <person name="Wortman J."/>
            <person name="Nusbaum C."/>
            <person name="Birren B."/>
        </authorList>
    </citation>
    <scope>NUCLEOTIDE SEQUENCE [LARGE SCALE GENOMIC DNA]</scope>
    <source>
        <strain evidence="2 3">CBS 110553</strain>
    </source>
</reference>
<dbReference type="EMBL" id="AMGX01000011">
    <property type="protein sequence ID" value="EXJ69317.1"/>
    <property type="molecule type" value="Genomic_DNA"/>
</dbReference>
<dbReference type="Pfam" id="PF12697">
    <property type="entry name" value="Abhydrolase_6"/>
    <property type="match status" value="1"/>
</dbReference>
<evidence type="ECO:0000259" key="1">
    <source>
        <dbReference type="Pfam" id="PF12697"/>
    </source>
</evidence>
<dbReference type="RefSeq" id="XP_007746132.1">
    <property type="nucleotide sequence ID" value="XM_007747942.1"/>
</dbReference>
<dbReference type="InterPro" id="IPR000073">
    <property type="entry name" value="AB_hydrolase_1"/>
</dbReference>
<keyword evidence="3" id="KW-1185">Reference proteome</keyword>
<gene>
    <name evidence="2" type="ORF">A1O5_07353</name>
</gene>
<dbReference type="STRING" id="1182543.W9WMC5"/>
<dbReference type="eggNOG" id="ENOG502SMXM">
    <property type="taxonomic scope" value="Eukaryota"/>
</dbReference>
<sequence length="318" mass="34606">MAQPLSLKLADGTIVTGSSFLKQAPLVTQSSPAIPLVVLIHGGSVDCDSFDIDEKHSVRPLSEFLGVPVISLNRPGYGGTTPLPPATDSKETYIQRQGRWLHELALPAVWTESSKTLNATSIVLYGCSVGGGVATVAAGLAGRSSPTYKLSGLVLSALGCSPDTAPMSRFFGDNYAITGKVIEIPHEFRQKQAAGPHAALFDVSVFSSRRGESNTSDAEVYDINIQWPTYWSDYAKDIRVQVLYSVGDADTLWHLNADTMHEFGRAFKSSPWVESRLMTNVPHHIEYSYQCSGFLLRVFGFALECAASFEIQEGRNRQ</sequence>